<dbReference type="EMBL" id="CAKKNT010000029">
    <property type="protein sequence ID" value="CAH0419232.1"/>
    <property type="molecule type" value="Genomic_DNA"/>
</dbReference>
<reference evidence="3 4" key="1">
    <citation type="submission" date="2021-11" db="EMBL/GenBank/DDBJ databases">
        <authorList>
            <person name="Depoorter E."/>
        </authorList>
    </citation>
    <scope>NUCLEOTIDE SEQUENCE [LARGE SCALE GENOMIC DNA]</scope>
    <source>
        <strain evidence="3 4">LMG 24286</strain>
    </source>
</reference>
<proteinExistence type="predicted"/>
<feature type="transmembrane region" description="Helical" evidence="2">
    <location>
        <begin position="38"/>
        <end position="69"/>
    </location>
</feature>
<evidence type="ECO:0000313" key="4">
    <source>
        <dbReference type="Proteomes" id="UP000789719"/>
    </source>
</evidence>
<protein>
    <submittedName>
        <fullName evidence="3">Uncharacterized protein</fullName>
    </submittedName>
</protein>
<evidence type="ECO:0000256" key="1">
    <source>
        <dbReference type="SAM" id="MobiDB-lite"/>
    </source>
</evidence>
<comment type="caution">
    <text evidence="3">The sequence shown here is derived from an EMBL/GenBank/DDBJ whole genome shotgun (WGS) entry which is preliminary data.</text>
</comment>
<keyword evidence="2" id="KW-1133">Transmembrane helix</keyword>
<keyword evidence="2" id="KW-0812">Transmembrane</keyword>
<evidence type="ECO:0000313" key="3">
    <source>
        <dbReference type="EMBL" id="CAH0419232.1"/>
    </source>
</evidence>
<feature type="region of interest" description="Disordered" evidence="1">
    <location>
        <begin position="83"/>
        <end position="111"/>
    </location>
</feature>
<organism evidence="3 4">
    <name type="scientific">Periweissella ghanensis</name>
    <dbReference type="NCBI Taxonomy" id="467997"/>
    <lineage>
        <taxon>Bacteria</taxon>
        <taxon>Bacillati</taxon>
        <taxon>Bacillota</taxon>
        <taxon>Bacilli</taxon>
        <taxon>Lactobacillales</taxon>
        <taxon>Lactobacillaceae</taxon>
        <taxon>Periweissella</taxon>
    </lineage>
</organism>
<dbReference type="RefSeq" id="WP_230099275.1">
    <property type="nucleotide sequence ID" value="NZ_CAKKNT010000029.1"/>
</dbReference>
<keyword evidence="4" id="KW-1185">Reference proteome</keyword>
<name>A0ABN8BSN8_9LACO</name>
<keyword evidence="2" id="KW-0472">Membrane</keyword>
<accession>A0ABN8BSN8</accession>
<sequence length="111" mass="12771">MSTIFVYVLLLIFILMPKQIRQQLIIKFGKWSYLLDALVYIFLDLAIFLATNLSYAVFGGIIIVIAFVVDYFQIKHILAMTTPIKPGTPVKKNQPTAKNIHQNNRSKKKTR</sequence>
<gene>
    <name evidence="3" type="ORF">WGH24286_01679</name>
</gene>
<dbReference type="Proteomes" id="UP000789719">
    <property type="component" value="Unassembled WGS sequence"/>
</dbReference>
<feature type="compositionally biased region" description="Polar residues" evidence="1">
    <location>
        <begin position="91"/>
        <end position="103"/>
    </location>
</feature>
<evidence type="ECO:0000256" key="2">
    <source>
        <dbReference type="SAM" id="Phobius"/>
    </source>
</evidence>